<protein>
    <submittedName>
        <fullName evidence="2">Uncharacterized protein</fullName>
    </submittedName>
</protein>
<dbReference type="AlphaFoldDB" id="A0A7C5Q6Z2"/>
<sequence>MLELDPTLSIMLIALAFLFFFTTGTVASRRRVAHLFKAVMEAVSAAGGKVVDGRRGTTTAVLSCRHMGELAEFSVVIGVQSWSNPLSYLVSKLMGRSDLAILRARTRKTPTASLTFVKKGTQAERYASRWGNKITEVDDYLIVSDEEEVPQEKVSTLIERIKGLQNVLLLSVGKRLPNLQVYFTPGDADGIKELLCVLEKLI</sequence>
<gene>
    <name evidence="2" type="ORF">ENM11_05690</name>
</gene>
<reference evidence="2" key="1">
    <citation type="journal article" date="2020" name="mSystems">
        <title>Genome- and Community-Level Interaction Insights into Carbon Utilization and Element Cycling Functions of Hydrothermarchaeota in Hydrothermal Sediment.</title>
        <authorList>
            <person name="Zhou Z."/>
            <person name="Liu Y."/>
            <person name="Xu W."/>
            <person name="Pan J."/>
            <person name="Luo Z.H."/>
            <person name="Li M."/>
        </authorList>
    </citation>
    <scope>NUCLEOTIDE SEQUENCE [LARGE SCALE GENOMIC DNA]</scope>
    <source>
        <strain evidence="2">SpSt-1056</strain>
    </source>
</reference>
<keyword evidence="1" id="KW-0812">Transmembrane</keyword>
<proteinExistence type="predicted"/>
<evidence type="ECO:0000256" key="1">
    <source>
        <dbReference type="SAM" id="Phobius"/>
    </source>
</evidence>
<organism evidence="2">
    <name type="scientific">Caldiarchaeum subterraneum</name>
    <dbReference type="NCBI Taxonomy" id="311458"/>
    <lineage>
        <taxon>Archaea</taxon>
        <taxon>Nitrososphaerota</taxon>
        <taxon>Candidatus Caldarchaeales</taxon>
        <taxon>Candidatus Caldarchaeaceae</taxon>
        <taxon>Candidatus Caldarchaeum</taxon>
    </lineage>
</organism>
<feature type="transmembrane region" description="Helical" evidence="1">
    <location>
        <begin position="6"/>
        <end position="27"/>
    </location>
</feature>
<dbReference type="EMBL" id="DRWN01000047">
    <property type="protein sequence ID" value="HHK68627.1"/>
    <property type="molecule type" value="Genomic_DNA"/>
</dbReference>
<comment type="caution">
    <text evidence="2">The sequence shown here is derived from an EMBL/GenBank/DDBJ whole genome shotgun (WGS) entry which is preliminary data.</text>
</comment>
<evidence type="ECO:0000313" key="2">
    <source>
        <dbReference type="EMBL" id="HHK68627.1"/>
    </source>
</evidence>
<name>A0A7C5Q6Z2_CALS0</name>
<keyword evidence="1" id="KW-1133">Transmembrane helix</keyword>
<keyword evidence="1" id="KW-0472">Membrane</keyword>
<accession>A0A7C5Q6Z2</accession>